<name>A0A8H4VUC6_9AGAR</name>
<feature type="transmembrane region" description="Helical" evidence="5">
    <location>
        <begin position="193"/>
        <end position="213"/>
    </location>
</feature>
<keyword evidence="2 5" id="KW-0812">Transmembrane</keyword>
<dbReference type="InterPro" id="IPR051380">
    <property type="entry name" value="pH-response_reg_palI/RIM9"/>
</dbReference>
<evidence type="ECO:0000256" key="1">
    <source>
        <dbReference type="ARBA" id="ARBA00004141"/>
    </source>
</evidence>
<comment type="caution">
    <text evidence="6">The sequence shown here is derived from an EMBL/GenBank/DDBJ whole genome shotgun (WGS) entry which is preliminary data.</text>
</comment>
<dbReference type="AlphaFoldDB" id="A0A8H4VUC6"/>
<keyword evidence="7" id="KW-1185">Reference proteome</keyword>
<dbReference type="GO" id="GO:0035838">
    <property type="term" value="C:growing cell tip"/>
    <property type="evidence" value="ECO:0007669"/>
    <property type="project" value="TreeGrafter"/>
</dbReference>
<dbReference type="Proteomes" id="UP000521872">
    <property type="component" value="Unassembled WGS sequence"/>
</dbReference>
<proteinExistence type="predicted"/>
<dbReference type="PANTHER" id="PTHR28013">
    <property type="entry name" value="PROTEIN DCV1-RELATED"/>
    <property type="match status" value="1"/>
</dbReference>
<evidence type="ECO:0000313" key="6">
    <source>
        <dbReference type="EMBL" id="KAF4620640.1"/>
    </source>
</evidence>
<dbReference type="InterPro" id="IPR009571">
    <property type="entry name" value="SUR7/Rim9-like_fungi"/>
</dbReference>
<dbReference type="EMBL" id="JAACJL010000015">
    <property type="protein sequence ID" value="KAF4620640.1"/>
    <property type="molecule type" value="Genomic_DNA"/>
</dbReference>
<comment type="subcellular location">
    <subcellularLocation>
        <location evidence="1">Membrane</location>
        <topology evidence="1">Multi-pass membrane protein</topology>
    </subcellularLocation>
</comment>
<dbReference type="GO" id="GO:0005886">
    <property type="term" value="C:plasma membrane"/>
    <property type="evidence" value="ECO:0007669"/>
    <property type="project" value="InterPro"/>
</dbReference>
<feature type="transmembrane region" description="Helical" evidence="5">
    <location>
        <begin position="145"/>
        <end position="172"/>
    </location>
</feature>
<feature type="transmembrane region" description="Helical" evidence="5">
    <location>
        <begin position="117"/>
        <end position="139"/>
    </location>
</feature>
<organism evidence="6 7">
    <name type="scientific">Agrocybe pediades</name>
    <dbReference type="NCBI Taxonomy" id="84607"/>
    <lineage>
        <taxon>Eukaryota</taxon>
        <taxon>Fungi</taxon>
        <taxon>Dikarya</taxon>
        <taxon>Basidiomycota</taxon>
        <taxon>Agaricomycotina</taxon>
        <taxon>Agaricomycetes</taxon>
        <taxon>Agaricomycetidae</taxon>
        <taxon>Agaricales</taxon>
        <taxon>Agaricineae</taxon>
        <taxon>Strophariaceae</taxon>
        <taxon>Agrocybe</taxon>
    </lineage>
</organism>
<evidence type="ECO:0000256" key="3">
    <source>
        <dbReference type="ARBA" id="ARBA00022989"/>
    </source>
</evidence>
<feature type="transmembrane region" description="Helical" evidence="5">
    <location>
        <begin position="14"/>
        <end position="39"/>
    </location>
</feature>
<reference evidence="6 7" key="1">
    <citation type="submission" date="2019-12" db="EMBL/GenBank/DDBJ databases">
        <authorList>
            <person name="Floudas D."/>
            <person name="Bentzer J."/>
            <person name="Ahren D."/>
            <person name="Johansson T."/>
            <person name="Persson P."/>
            <person name="Tunlid A."/>
        </authorList>
    </citation>
    <scope>NUCLEOTIDE SEQUENCE [LARGE SCALE GENOMIC DNA]</scope>
    <source>
        <strain evidence="6 7">CBS 102.39</strain>
    </source>
</reference>
<dbReference type="Pfam" id="PF06687">
    <property type="entry name" value="SUR7"/>
    <property type="match status" value="1"/>
</dbReference>
<dbReference type="PANTHER" id="PTHR28013:SF3">
    <property type="entry name" value="PROTEIN DCV1-RELATED"/>
    <property type="match status" value="1"/>
</dbReference>
<evidence type="ECO:0000256" key="4">
    <source>
        <dbReference type="ARBA" id="ARBA00023136"/>
    </source>
</evidence>
<evidence type="ECO:0000256" key="5">
    <source>
        <dbReference type="SAM" id="Phobius"/>
    </source>
</evidence>
<evidence type="ECO:0000256" key="2">
    <source>
        <dbReference type="ARBA" id="ARBA00022692"/>
    </source>
</evidence>
<dbReference type="GO" id="GO:0032153">
    <property type="term" value="C:cell division site"/>
    <property type="evidence" value="ECO:0007669"/>
    <property type="project" value="TreeGrafter"/>
</dbReference>
<gene>
    <name evidence="6" type="ORF">D9613_000915</name>
</gene>
<protein>
    <recommendedName>
        <fullName evidence="8">Pali-domain-containing protein</fullName>
    </recommendedName>
</protein>
<evidence type="ECO:0008006" key="8">
    <source>
        <dbReference type="Google" id="ProtNLM"/>
    </source>
</evidence>
<keyword evidence="4 5" id="KW-0472">Membrane</keyword>
<sequence>MRDSHKPLFIYRNVSLIACFLLFCAFVLFLLVSLSLTIIKPIYLLVLRSTVSTDLALSLATQLKFGVWGVCTGSSLEPLDGICYGPQLGYTVPSYVIEILDLNPDLVSIVEKALTTLLVLHPVACGLCLLSLLFSLFLASHAFSIFTLILAILTAIVSSTILGIDLALVIVAKSKLKDLANESIHLDIDFGNAVWMIVAAVALSWLAVIALSARACYCLGVKSLYLDIPETGRVMDIMNMNTSTSTVITTTRISTQKEEIDTEFDL</sequence>
<accession>A0A8H4VUC6</accession>
<keyword evidence="3 5" id="KW-1133">Transmembrane helix</keyword>
<evidence type="ECO:0000313" key="7">
    <source>
        <dbReference type="Proteomes" id="UP000521872"/>
    </source>
</evidence>